<organism evidence="1 2">
    <name type="scientific">Diphasiastrum complanatum</name>
    <name type="common">Issler's clubmoss</name>
    <name type="synonym">Lycopodium complanatum</name>
    <dbReference type="NCBI Taxonomy" id="34168"/>
    <lineage>
        <taxon>Eukaryota</taxon>
        <taxon>Viridiplantae</taxon>
        <taxon>Streptophyta</taxon>
        <taxon>Embryophyta</taxon>
        <taxon>Tracheophyta</taxon>
        <taxon>Lycopodiopsida</taxon>
        <taxon>Lycopodiales</taxon>
        <taxon>Lycopodiaceae</taxon>
        <taxon>Lycopodioideae</taxon>
        <taxon>Diphasiastrum</taxon>
    </lineage>
</organism>
<accession>A0ACC2ATB8</accession>
<evidence type="ECO:0000313" key="2">
    <source>
        <dbReference type="Proteomes" id="UP001162992"/>
    </source>
</evidence>
<proteinExistence type="predicted"/>
<reference evidence="2" key="1">
    <citation type="journal article" date="2024" name="Proc. Natl. Acad. Sci. U.S.A.">
        <title>Extraordinary preservation of gene collinearity over three hundred million years revealed in homosporous lycophytes.</title>
        <authorList>
            <person name="Li C."/>
            <person name="Wickell D."/>
            <person name="Kuo L.Y."/>
            <person name="Chen X."/>
            <person name="Nie B."/>
            <person name="Liao X."/>
            <person name="Peng D."/>
            <person name="Ji J."/>
            <person name="Jenkins J."/>
            <person name="Williams M."/>
            <person name="Shu S."/>
            <person name="Plott C."/>
            <person name="Barry K."/>
            <person name="Rajasekar S."/>
            <person name="Grimwood J."/>
            <person name="Han X."/>
            <person name="Sun S."/>
            <person name="Hou Z."/>
            <person name="He W."/>
            <person name="Dai G."/>
            <person name="Sun C."/>
            <person name="Schmutz J."/>
            <person name="Leebens-Mack J.H."/>
            <person name="Li F.W."/>
            <person name="Wang L."/>
        </authorList>
    </citation>
    <scope>NUCLEOTIDE SEQUENCE [LARGE SCALE GENOMIC DNA]</scope>
    <source>
        <strain evidence="2">cv. PW_Plant_1</strain>
    </source>
</reference>
<protein>
    <submittedName>
        <fullName evidence="1">Uncharacterized protein</fullName>
    </submittedName>
</protein>
<dbReference type="EMBL" id="CM055110">
    <property type="protein sequence ID" value="KAJ7520767.1"/>
    <property type="molecule type" value="Genomic_DNA"/>
</dbReference>
<sequence length="721" mass="75793">MPPSNTTSGSGEASMSSGNHDDGGSVQQQHQSSLSSGPPAPSTVAGKPPPAKKKRNLPGTPDPDAEVIALSPKTLMATNRFVCEICGKGFQRDQNLQLHRRGHNLPWKLKQRTSKEPRKRVYICPEPSCVHHHPSRALGDLTGIKKHFCRKHGEKKWKCDKCNKRYAVQSDWKAHSKTCGTREYRCDCGTLFSRRDSFITHRAFCDALAEEGTRVSAIKEEAAQLLPGGSDGDIAAIGAQFPAIGALSQSQGTFPTMRMPAGSGEVMGVQSNDNQNLPWLPPRWTQGNAGAALGMPSTAPKLSLLLGPGPPAGRHIVGGSQLQSGDGAQLNELGSSYPIHPPRAFNTGSGMPNYGPLDTDIDAHLPLSGGSGNMFSNPFARGFSFPGLPGSSLGQGGANDNMDAAGLSGMLAAQSRMDRRSNTGPHYLNSASDGFPSLSNGSGCLASASSTLNQQSQAPISQMSATALLQKAAQMGATASNTSFLRGFGMAGLDSGNFGLGAFCQGPRQDKARGAGMPNFSSGFGNQQHIMRRPGEPEFPEVGDSMVSAAFGASPRFGDHDMSNSMAGLFGGGFNNLPPMFGSQFSVQAGNNGSMFQSRSNANPRVQLNSVGDAGRMHINNPFHANDSNRIPAIPPNLGVLPKVEEGADKQTRDFLGVSAASSMSGPITGIVHSSSQSKVVGMASIGTTEGVGPFSNSRLENMMAMETGIAHSPDRPWNRP</sequence>
<dbReference type="Proteomes" id="UP001162992">
    <property type="component" value="Chromosome 19"/>
</dbReference>
<evidence type="ECO:0000313" key="1">
    <source>
        <dbReference type="EMBL" id="KAJ7520767.1"/>
    </source>
</evidence>
<name>A0ACC2ATB8_DIPCM</name>
<gene>
    <name evidence="1" type="ORF">O6H91_19G022200</name>
</gene>
<keyword evidence="2" id="KW-1185">Reference proteome</keyword>
<comment type="caution">
    <text evidence="1">The sequence shown here is derived from an EMBL/GenBank/DDBJ whole genome shotgun (WGS) entry which is preliminary data.</text>
</comment>